<dbReference type="OrthoDB" id="9772295at2"/>
<dbReference type="PANTHER" id="PTHR43737">
    <property type="entry name" value="BLL7424 PROTEIN"/>
    <property type="match status" value="1"/>
</dbReference>
<keyword evidence="1" id="KW-0732">Signal</keyword>
<dbReference type="EMBL" id="CP013002">
    <property type="protein sequence ID" value="ALL12864.1"/>
    <property type="molecule type" value="Genomic_DNA"/>
</dbReference>
<dbReference type="Proteomes" id="UP000056905">
    <property type="component" value="Chromosome"/>
</dbReference>
<dbReference type="PANTHER" id="PTHR43737:SF1">
    <property type="entry name" value="DUF1501 DOMAIN-CONTAINING PROTEIN"/>
    <property type="match status" value="1"/>
</dbReference>
<dbReference type="PROSITE" id="PS51257">
    <property type="entry name" value="PROKAR_LIPOPROTEIN"/>
    <property type="match status" value="1"/>
</dbReference>
<protein>
    <recommendedName>
        <fullName evidence="4">DUF1800 domain-containing protein</fullName>
    </recommendedName>
</protein>
<dbReference type="KEGG" id="chq:AQ619_05555"/>
<dbReference type="Pfam" id="PF08811">
    <property type="entry name" value="DUF1800"/>
    <property type="match status" value="1"/>
</dbReference>
<dbReference type="AlphaFoldDB" id="A0A0P0NYL1"/>
<dbReference type="PROSITE" id="PS51318">
    <property type="entry name" value="TAT"/>
    <property type="match status" value="1"/>
</dbReference>
<dbReference type="RefSeq" id="WP_062145299.1">
    <property type="nucleotide sequence ID" value="NZ_CP013002.1"/>
</dbReference>
<dbReference type="STRING" id="69395.AQ619_05555"/>
<evidence type="ECO:0000313" key="2">
    <source>
        <dbReference type="EMBL" id="ALL12864.1"/>
    </source>
</evidence>
<keyword evidence="3" id="KW-1185">Reference proteome</keyword>
<organism evidence="2 3">
    <name type="scientific">Caulobacter henricii</name>
    <dbReference type="NCBI Taxonomy" id="69395"/>
    <lineage>
        <taxon>Bacteria</taxon>
        <taxon>Pseudomonadati</taxon>
        <taxon>Pseudomonadota</taxon>
        <taxon>Alphaproteobacteria</taxon>
        <taxon>Caulobacterales</taxon>
        <taxon>Caulobacteraceae</taxon>
        <taxon>Caulobacter</taxon>
    </lineage>
</organism>
<evidence type="ECO:0000256" key="1">
    <source>
        <dbReference type="SAM" id="SignalP"/>
    </source>
</evidence>
<reference evidence="2 3" key="1">
    <citation type="submission" date="2015-10" db="EMBL/GenBank/DDBJ databases">
        <title>Conservation of the essential genome among Caulobacter and Brevundimonas species.</title>
        <authorList>
            <person name="Scott D."/>
            <person name="Ely B."/>
        </authorList>
    </citation>
    <scope>NUCLEOTIDE SEQUENCE [LARGE SCALE GENOMIC DNA]</scope>
    <source>
        <strain evidence="2 3">CB4</strain>
    </source>
</reference>
<dbReference type="InterPro" id="IPR014917">
    <property type="entry name" value="DUF1800"/>
</dbReference>
<dbReference type="InterPro" id="IPR006311">
    <property type="entry name" value="TAT_signal"/>
</dbReference>
<sequence>MPKTSRRGLLAFAAALTLGLAACGGGGGGGGSSGGGGTTPTPPARIVISDAEAARFLTQATFGVTDADITALKASSYSDWLTQQMALAPSASHQTHAETRLAQLKTTNPTATLSANQFYESFWAQAATGPDQLRQRVKFALSQIFVISLNDANVDVRGATSYYDMLGANAFGNFRTLLENVTLHPMMGVYLTSIANQKEDATTGRHPDENYAREVMQLMSIGLFTLNPDGTYKLDSAGNPIPSYTAEDISNLAKVFTGMSWYSTAPSNSTFFGGSRNADATVRPMILYSNYHSISAKTFLGVTIPATTTPDPAGDLKIALDTIFNHPNVGPFMARRLIQQLVTSNPSTAYVGRVASVFNNNGTGTRGDMAAVVRAVLTDAEARDATTASGPTYGKLREPIVRMANWMRAFNVTSTSGNFLLTSTSASTSLSQSPLASPSVFNFYRPGYVPPNTRLGTQNLTAPEFQIVDEVTVAGYLNTMQTTINSGIGTGSDVKSTYASEVAIADDPSALVERMNRLLMSGQMSATLKAKIVEAVTGVSIPGGTATQAQIDAAKLNRAKLAVFMTMASPDYLTQR</sequence>
<gene>
    <name evidence="2" type="ORF">AQ619_05555</name>
</gene>
<evidence type="ECO:0000313" key="3">
    <source>
        <dbReference type="Proteomes" id="UP000056905"/>
    </source>
</evidence>
<evidence type="ECO:0008006" key="4">
    <source>
        <dbReference type="Google" id="ProtNLM"/>
    </source>
</evidence>
<proteinExistence type="predicted"/>
<feature type="chain" id="PRO_5006052528" description="DUF1800 domain-containing protein" evidence="1">
    <location>
        <begin position="25"/>
        <end position="576"/>
    </location>
</feature>
<feature type="signal peptide" evidence="1">
    <location>
        <begin position="1"/>
        <end position="24"/>
    </location>
</feature>
<accession>A0A0P0NYL1</accession>
<name>A0A0P0NYL1_9CAUL</name>